<comment type="caution">
    <text evidence="11">The sequence shown here is derived from an EMBL/GenBank/DDBJ whole genome shotgun (WGS) entry which is preliminary data.</text>
</comment>
<evidence type="ECO:0000313" key="12">
    <source>
        <dbReference type="Proteomes" id="UP000729290"/>
    </source>
</evidence>
<evidence type="ECO:0000256" key="1">
    <source>
        <dbReference type="ARBA" id="ARBA00006139"/>
    </source>
</evidence>
<dbReference type="EC" id="3.4.23.36" evidence="9"/>
<comment type="caution">
    <text evidence="9">Lacks conserved residue(s) required for the propagation of feature annotation.</text>
</comment>
<dbReference type="PRINTS" id="PR00781">
    <property type="entry name" value="LIPOSIGPTASE"/>
</dbReference>
<dbReference type="EMBL" id="JACSNV010000001">
    <property type="protein sequence ID" value="MBM6876593.1"/>
    <property type="molecule type" value="Genomic_DNA"/>
</dbReference>
<evidence type="ECO:0000256" key="5">
    <source>
        <dbReference type="ARBA" id="ARBA00022750"/>
    </source>
</evidence>
<comment type="catalytic activity">
    <reaction evidence="9">
        <text>Release of signal peptides from bacterial membrane prolipoproteins. Hydrolyzes -Xaa-Yaa-Zaa-|-(S,diacylglyceryl)Cys-, in which Xaa is hydrophobic (preferably Leu), and Yaa (Ala or Ser) and Zaa (Gly or Ala) have small, neutral side chains.</text>
        <dbReference type="EC" id="3.4.23.36"/>
    </reaction>
</comment>
<reference evidence="11 12" key="1">
    <citation type="journal article" date="2021" name="Sci. Rep.">
        <title>The distribution of antibiotic resistance genes in chicken gut microbiota commensals.</title>
        <authorList>
            <person name="Juricova H."/>
            <person name="Matiasovicova J."/>
            <person name="Kubasova T."/>
            <person name="Cejkova D."/>
            <person name="Rychlik I."/>
        </authorList>
    </citation>
    <scope>NUCLEOTIDE SEQUENCE [LARGE SCALE GENOMIC DNA]</scope>
    <source>
        <strain evidence="11 12">An431b</strain>
    </source>
</reference>
<evidence type="ECO:0000256" key="7">
    <source>
        <dbReference type="ARBA" id="ARBA00022989"/>
    </source>
</evidence>
<keyword evidence="4 9" id="KW-0812">Transmembrane</keyword>
<keyword evidence="2 9" id="KW-1003">Cell membrane</keyword>
<dbReference type="InterPro" id="IPR001872">
    <property type="entry name" value="Peptidase_A8"/>
</dbReference>
<keyword evidence="8 9" id="KW-0472">Membrane</keyword>
<keyword evidence="7 9" id="KW-1133">Transmembrane helix</keyword>
<dbReference type="HAMAP" id="MF_00161">
    <property type="entry name" value="LspA"/>
    <property type="match status" value="1"/>
</dbReference>
<feature type="transmembrane region" description="Helical" evidence="9">
    <location>
        <begin position="85"/>
        <end position="101"/>
    </location>
</feature>
<evidence type="ECO:0000313" key="11">
    <source>
        <dbReference type="EMBL" id="MBM6876593.1"/>
    </source>
</evidence>
<keyword evidence="3 9" id="KW-0645">Protease</keyword>
<evidence type="ECO:0000256" key="10">
    <source>
        <dbReference type="RuleBase" id="RU004181"/>
    </source>
</evidence>
<protein>
    <recommendedName>
        <fullName evidence="9">Lipoprotein signal peptidase</fullName>
        <ecNumber evidence="9">3.4.23.36</ecNumber>
    </recommendedName>
    <alternativeName>
        <fullName evidence="9">Prolipoprotein signal peptidase</fullName>
    </alternativeName>
    <alternativeName>
        <fullName evidence="9">Signal peptidase II</fullName>
        <shortName evidence="9">SPase II</shortName>
    </alternativeName>
</protein>
<gene>
    <name evidence="9 11" type="primary">lspA</name>
    <name evidence="11" type="ORF">H9X83_00250</name>
</gene>
<feature type="transmembrane region" description="Helical" evidence="9">
    <location>
        <begin position="121"/>
        <end position="143"/>
    </location>
</feature>
<feature type="active site" evidence="9">
    <location>
        <position position="111"/>
    </location>
</feature>
<evidence type="ECO:0000256" key="6">
    <source>
        <dbReference type="ARBA" id="ARBA00022801"/>
    </source>
</evidence>
<comment type="similarity">
    <text evidence="1 9 10">Belongs to the peptidase A8 family.</text>
</comment>
<comment type="function">
    <text evidence="9">This protein specifically catalyzes the removal of signal peptides from prolipoproteins.</text>
</comment>
<organism evidence="11 12">
    <name type="scientific">Anaerotignum lactatifermentans</name>
    <dbReference type="NCBI Taxonomy" id="160404"/>
    <lineage>
        <taxon>Bacteria</taxon>
        <taxon>Bacillati</taxon>
        <taxon>Bacillota</taxon>
        <taxon>Clostridia</taxon>
        <taxon>Lachnospirales</taxon>
        <taxon>Anaerotignaceae</taxon>
        <taxon>Anaerotignum</taxon>
    </lineage>
</organism>
<proteinExistence type="inferred from homology"/>
<keyword evidence="12" id="KW-1185">Reference proteome</keyword>
<accession>A0ABS2G7Q2</accession>
<comment type="subcellular location">
    <subcellularLocation>
        <location evidence="9">Cell membrane</location>
        <topology evidence="9">Multi-pass membrane protein</topology>
    </subcellularLocation>
</comment>
<dbReference type="RefSeq" id="WP_205132492.1">
    <property type="nucleotide sequence ID" value="NZ_JACSNT010000001.1"/>
</dbReference>
<evidence type="ECO:0000256" key="2">
    <source>
        <dbReference type="ARBA" id="ARBA00022475"/>
    </source>
</evidence>
<dbReference type="Proteomes" id="UP000729290">
    <property type="component" value="Unassembled WGS sequence"/>
</dbReference>
<evidence type="ECO:0000256" key="8">
    <source>
        <dbReference type="ARBA" id="ARBA00023136"/>
    </source>
</evidence>
<keyword evidence="5 9" id="KW-0064">Aspartyl protease</keyword>
<evidence type="ECO:0000256" key="3">
    <source>
        <dbReference type="ARBA" id="ARBA00022670"/>
    </source>
</evidence>
<dbReference type="Pfam" id="PF01252">
    <property type="entry name" value="Peptidase_A8"/>
    <property type="match status" value="1"/>
</dbReference>
<name>A0ABS2G7Q2_9FIRM</name>
<dbReference type="GO" id="GO:0004190">
    <property type="term" value="F:aspartic-type endopeptidase activity"/>
    <property type="evidence" value="ECO:0007669"/>
    <property type="project" value="UniProtKB-EC"/>
</dbReference>
<feature type="active site" evidence="9">
    <location>
        <position position="127"/>
    </location>
</feature>
<dbReference type="PANTHER" id="PTHR33695:SF1">
    <property type="entry name" value="LIPOPROTEIN SIGNAL PEPTIDASE"/>
    <property type="match status" value="1"/>
</dbReference>
<evidence type="ECO:0000256" key="9">
    <source>
        <dbReference type="HAMAP-Rule" id="MF_00161"/>
    </source>
</evidence>
<keyword evidence="6 9" id="KW-0378">Hydrolase</keyword>
<dbReference type="NCBIfam" id="TIGR00077">
    <property type="entry name" value="lspA"/>
    <property type="match status" value="1"/>
</dbReference>
<comment type="pathway">
    <text evidence="9">Protein modification; lipoprotein biosynthesis (signal peptide cleavage).</text>
</comment>
<sequence>MKEAGMVAGILGLDAVTKYLAAKKLPLGGRKEIVKNRFYLRHIKNAGMAYNLGEEHPKGVLAATGAMISYGFWKLFRLKREKDPAALWMAVLLGGALGNFLERLCFGRVTDFLYVKIKKAPIFNIADVAIALGALGILAVSGVKKDKSS</sequence>
<evidence type="ECO:0000256" key="4">
    <source>
        <dbReference type="ARBA" id="ARBA00022692"/>
    </source>
</evidence>
<dbReference type="PANTHER" id="PTHR33695">
    <property type="entry name" value="LIPOPROTEIN SIGNAL PEPTIDASE"/>
    <property type="match status" value="1"/>
</dbReference>